<feature type="compositionally biased region" description="Low complexity" evidence="1">
    <location>
        <begin position="152"/>
        <end position="168"/>
    </location>
</feature>
<reference evidence="4 5" key="1">
    <citation type="journal article" date="2012" name="J. Bacteriol.">
        <title>Complete Genome Sequence of Leptospirillum ferrooxidans Strain C2-3, Isolated from a Fresh Volcanic Ash Deposit on the Island of Miyake, Japan.</title>
        <authorList>
            <person name="Fujimura R."/>
            <person name="Sato Y."/>
            <person name="Nishizawa T."/>
            <person name="Oshima K."/>
            <person name="Kim S.-W."/>
            <person name="Hattori M."/>
            <person name="Kamijo T."/>
            <person name="Ohta H."/>
        </authorList>
    </citation>
    <scope>NUCLEOTIDE SEQUENCE [LARGE SCALE GENOMIC DNA]</scope>
    <source>
        <strain evidence="4 5">C2-3</strain>
    </source>
</reference>
<keyword evidence="2" id="KW-0472">Membrane</keyword>
<dbReference type="KEGG" id="lfc:LFE_2145"/>
<proteinExistence type="predicted"/>
<dbReference type="PANTHER" id="PTHR33371">
    <property type="entry name" value="INTERMEMBRANE PHOSPHOLIPID TRANSPORT SYSTEM BINDING PROTEIN MLAD-RELATED"/>
    <property type="match status" value="1"/>
</dbReference>
<dbReference type="HOGENOM" id="CLU_034188_0_0_0"/>
<protein>
    <recommendedName>
        <fullName evidence="3">Mce/MlaD domain-containing protein</fullName>
    </recommendedName>
</protein>
<evidence type="ECO:0000256" key="2">
    <source>
        <dbReference type="SAM" id="Phobius"/>
    </source>
</evidence>
<feature type="transmembrane region" description="Helical" evidence="2">
    <location>
        <begin position="12"/>
        <end position="32"/>
    </location>
</feature>
<feature type="region of interest" description="Disordered" evidence="1">
    <location>
        <begin position="142"/>
        <end position="169"/>
    </location>
</feature>
<dbReference type="eggNOG" id="COG1463">
    <property type="taxonomic scope" value="Bacteria"/>
</dbReference>
<keyword evidence="5" id="KW-1185">Reference proteome</keyword>
<dbReference type="InterPro" id="IPR003399">
    <property type="entry name" value="Mce/MlaD"/>
</dbReference>
<dbReference type="InterPro" id="IPR052336">
    <property type="entry name" value="MlaD_Phospholipid_Transporter"/>
</dbReference>
<feature type="domain" description="Mce/MlaD" evidence="3">
    <location>
        <begin position="37"/>
        <end position="113"/>
    </location>
</feature>
<keyword evidence="2" id="KW-1133">Transmembrane helix</keyword>
<dbReference type="AlphaFoldDB" id="I0IRB9"/>
<dbReference type="Proteomes" id="UP000007382">
    <property type="component" value="Chromosome"/>
</dbReference>
<dbReference type="EMBL" id="AP012342">
    <property type="protein sequence ID" value="BAM07818.1"/>
    <property type="molecule type" value="Genomic_DNA"/>
</dbReference>
<sequence length="518" mass="56312">MNWTSEAKLGIFVVLAIIAAILLSIRFGHWHLNEKGSYLLYADFKTVDGLEKGAAVRVAGVKVGEVTNITLSGKGKAHVEMTIFPGIRIPSDVHPLIYSNGFLGKVYIELTPGPSGRPFIKGDSSRNGFGVDLSGLFQLKRAWADPPPAGTPPAQSSPSQSESSEDATLSGIENSGYLAPKSTIQSPGETVSVNKLVQRLQKISADIKAITASLRLAIASDKGKIELQDTLKHLARLTKNLDDFTKNLKDKSPKILNRINSISKKIDSGVGTVGKLVNDRALYDKANKAAAHLDSILEKIDDGQGTIGKLVNDPELYNNLNKTLKTLSKEANKAERMRLNVWMRDLTATRGGTSEGVLDLDLYPRSDKFYRFQIVDSTNPTYQQGSSVTQNPNGTYTTGPPSISANNSGLRFSLEFGQRFDGFDIRAGLVENSFGLGTDVYLLPNLTFTMTMYNIGAFNPVAPNPFVRAFLTYTVLNHIWLNAGWYNPLNANESSPMIGGGLIFSDNTLKYLIAGHAP</sequence>
<dbReference type="Pfam" id="PF02470">
    <property type="entry name" value="MlaD"/>
    <property type="match status" value="1"/>
</dbReference>
<feature type="region of interest" description="Disordered" evidence="1">
    <location>
        <begin position="381"/>
        <end position="402"/>
    </location>
</feature>
<reference evidence="5" key="2">
    <citation type="submission" date="2012-03" db="EMBL/GenBank/DDBJ databases">
        <title>The complete genome sequence of the pioneer microbe on fresh volcanic deposit, Leptospirillum ferrooxidans strain C2-3.</title>
        <authorList>
            <person name="Fujimura R."/>
            <person name="Sato Y."/>
            <person name="Nishizawa T."/>
            <person name="Nanba K."/>
            <person name="Oshima K."/>
            <person name="Hattori M."/>
            <person name="Kamijo T."/>
            <person name="Ohta H."/>
        </authorList>
    </citation>
    <scope>NUCLEOTIDE SEQUENCE [LARGE SCALE GENOMIC DNA]</scope>
    <source>
        <strain evidence="5">C2-3</strain>
    </source>
</reference>
<evidence type="ECO:0000313" key="4">
    <source>
        <dbReference type="EMBL" id="BAM07818.1"/>
    </source>
</evidence>
<name>I0IRB9_LEPFC</name>
<evidence type="ECO:0000256" key="1">
    <source>
        <dbReference type="SAM" id="MobiDB-lite"/>
    </source>
</evidence>
<dbReference type="RefSeq" id="WP_014450301.1">
    <property type="nucleotide sequence ID" value="NC_017094.1"/>
</dbReference>
<organism evidence="4 5">
    <name type="scientific">Leptospirillum ferrooxidans (strain C2-3)</name>
    <dbReference type="NCBI Taxonomy" id="1162668"/>
    <lineage>
        <taxon>Bacteria</taxon>
        <taxon>Pseudomonadati</taxon>
        <taxon>Nitrospirota</taxon>
        <taxon>Nitrospiria</taxon>
        <taxon>Nitrospirales</taxon>
        <taxon>Nitrospiraceae</taxon>
        <taxon>Leptospirillum</taxon>
    </lineage>
</organism>
<accession>I0IRB9</accession>
<dbReference type="PANTHER" id="PTHR33371:SF4">
    <property type="entry name" value="INTERMEMBRANE PHOSPHOLIPID TRANSPORT SYSTEM BINDING PROTEIN MLAD"/>
    <property type="match status" value="1"/>
</dbReference>
<evidence type="ECO:0000259" key="3">
    <source>
        <dbReference type="Pfam" id="PF02470"/>
    </source>
</evidence>
<gene>
    <name evidence="4" type="ordered locus">LFE_2145</name>
</gene>
<evidence type="ECO:0000313" key="5">
    <source>
        <dbReference type="Proteomes" id="UP000007382"/>
    </source>
</evidence>
<dbReference type="OrthoDB" id="9769132at2"/>
<keyword evidence="2" id="KW-0812">Transmembrane</keyword>
<dbReference type="STRING" id="1162668.LFE_2145"/>
<dbReference type="PATRIC" id="fig|1162668.3.peg.2543"/>